<feature type="compositionally biased region" description="Low complexity" evidence="1">
    <location>
        <begin position="503"/>
        <end position="538"/>
    </location>
</feature>
<feature type="region of interest" description="Disordered" evidence="1">
    <location>
        <begin position="215"/>
        <end position="264"/>
    </location>
</feature>
<keyword evidence="3" id="KW-1185">Reference proteome</keyword>
<evidence type="ECO:0000313" key="3">
    <source>
        <dbReference type="Proteomes" id="UP000007879"/>
    </source>
</evidence>
<gene>
    <name evidence="2" type="primary">109583291</name>
</gene>
<dbReference type="InParanoid" id="A0A1X7UGZ8"/>
<evidence type="ECO:0000256" key="1">
    <source>
        <dbReference type="SAM" id="MobiDB-lite"/>
    </source>
</evidence>
<dbReference type="EnsemblMetazoa" id="Aqu2.1.27234_001">
    <property type="protein sequence ID" value="Aqu2.1.27234_001"/>
    <property type="gene ID" value="Aqu2.1.27234"/>
</dbReference>
<feature type="region of interest" description="Disordered" evidence="1">
    <location>
        <begin position="503"/>
        <end position="630"/>
    </location>
</feature>
<feature type="compositionally biased region" description="Basic and acidic residues" evidence="1">
    <location>
        <begin position="240"/>
        <end position="251"/>
    </location>
</feature>
<sequence>MDQPHSLRGLIAPSVQTAYIPDQYLVGNSRFVNNTFIAQPPPRPQLIVQPPSFVRPLRPQQIFYQTNAASHQYHRPGPPPLIFHPRHSRLVQRPPVTPVQPTPAVMPSAFKRRPSTLQYFPASSMSGHVPLSHVQCNCICYQSKLCCCYSHSIVPCHRTTYHHNHNIYAQQQQPAIFQSCTRQTRYVHQNTSHATNNAPGFIVQETRQVPAPIDVLQPSARPEVLTPTDSDPNGEEETDRMEAQPEKRPRVDASPPYSPQSLIIDLDPDFSDDILINDKLPFEDFAEDPNSNNNNNNNDNSSCLVTEYTCSSNSLVSEDEHSIEGIKGIYALSPKVLFPQKDFVEETALDCTGVQGDDDDTLLDNESEQQQVTYSQSTELNVQVSVAEETLNSYENEGQEPVQSGNQCKTATPEEAIEFGISEVSVYEMPSPINDAVEVEELQRPDTEGNDDYITLTQEVSSLISVLASSIGSLPPLDDSTNILSPDSSSLIDSTVLSPLGSFDDSSNSSPDSFDDSSNLLPPEFFIDSSSASPPDSIHGPSNASPPALMDDDPSNSNIDDLSNSDMDQLTNFDTDYPSDTDTDDPSDSNTDDEFSDLLLSLDKDNSSISSPPVLRSSTSPPPDAKSSSPLLISIPLSVLDYDASSDHSVCPEPSPLVVSYPISVWLGRRQKERNDNSHNNNSDSSLDDSKSRLNKILDSSALLSAIDLYIVKGFFLSTLPKMEKEVLKYALTHSPATANSKAFYIGIELNLTTKEWVSFKHYGDSLDIFDNSIHM</sequence>
<accession>A0A1X7UGZ8</accession>
<feature type="compositionally biased region" description="Low complexity" evidence="1">
    <location>
        <begin position="555"/>
        <end position="576"/>
    </location>
</feature>
<dbReference type="Proteomes" id="UP000007879">
    <property type="component" value="Unassembled WGS sequence"/>
</dbReference>
<protein>
    <submittedName>
        <fullName evidence="2">Uncharacterized protein</fullName>
    </submittedName>
</protein>
<dbReference type="AlphaFoldDB" id="A0A1X7UGZ8"/>
<proteinExistence type="predicted"/>
<organism evidence="2">
    <name type="scientific">Amphimedon queenslandica</name>
    <name type="common">Sponge</name>
    <dbReference type="NCBI Taxonomy" id="400682"/>
    <lineage>
        <taxon>Eukaryota</taxon>
        <taxon>Metazoa</taxon>
        <taxon>Porifera</taxon>
        <taxon>Demospongiae</taxon>
        <taxon>Heteroscleromorpha</taxon>
        <taxon>Haplosclerida</taxon>
        <taxon>Niphatidae</taxon>
        <taxon>Amphimedon</taxon>
    </lineage>
</organism>
<dbReference type="EnsemblMetazoa" id="XM_019998564.1">
    <property type="protein sequence ID" value="XP_019854123.1"/>
    <property type="gene ID" value="LOC109583291"/>
</dbReference>
<feature type="compositionally biased region" description="Low complexity" evidence="1">
    <location>
        <begin position="597"/>
        <end position="619"/>
    </location>
</feature>
<name>A0A1X7UGZ8_AMPQE</name>
<reference evidence="2" key="2">
    <citation type="submission" date="2017-05" db="UniProtKB">
        <authorList>
            <consortium name="EnsemblMetazoa"/>
        </authorList>
    </citation>
    <scope>IDENTIFICATION</scope>
</reference>
<dbReference type="KEGG" id="aqu:109583291"/>
<evidence type="ECO:0000313" key="2">
    <source>
        <dbReference type="EnsemblMetazoa" id="Aqu2.1.27234_001"/>
    </source>
</evidence>
<reference evidence="3" key="1">
    <citation type="journal article" date="2010" name="Nature">
        <title>The Amphimedon queenslandica genome and the evolution of animal complexity.</title>
        <authorList>
            <person name="Srivastava M."/>
            <person name="Simakov O."/>
            <person name="Chapman J."/>
            <person name="Fahey B."/>
            <person name="Gauthier M.E."/>
            <person name="Mitros T."/>
            <person name="Richards G.S."/>
            <person name="Conaco C."/>
            <person name="Dacre M."/>
            <person name="Hellsten U."/>
            <person name="Larroux C."/>
            <person name="Putnam N.H."/>
            <person name="Stanke M."/>
            <person name="Adamska M."/>
            <person name="Darling A."/>
            <person name="Degnan S.M."/>
            <person name="Oakley T.H."/>
            <person name="Plachetzki D.C."/>
            <person name="Zhai Y."/>
            <person name="Adamski M."/>
            <person name="Calcino A."/>
            <person name="Cummins S.F."/>
            <person name="Goodstein D.M."/>
            <person name="Harris C."/>
            <person name="Jackson D.J."/>
            <person name="Leys S.P."/>
            <person name="Shu S."/>
            <person name="Woodcroft B.J."/>
            <person name="Vervoort M."/>
            <person name="Kosik K.S."/>
            <person name="Manning G."/>
            <person name="Degnan B.M."/>
            <person name="Rokhsar D.S."/>
        </authorList>
    </citation>
    <scope>NUCLEOTIDE SEQUENCE [LARGE SCALE GENOMIC DNA]</scope>
</reference>
<feature type="compositionally biased region" description="Acidic residues" evidence="1">
    <location>
        <begin position="577"/>
        <end position="596"/>
    </location>
</feature>